<evidence type="ECO:0000313" key="1">
    <source>
        <dbReference type="EMBL" id="TNN51052.1"/>
    </source>
</evidence>
<sequence>MSIPDAICCTPASSEYTEASGERLRGRRALEAKGRVCFSQRFLTGAPDPEIPGPNVPAERLKQGKEVFLRRNQGGKLCVEGNL</sequence>
<keyword evidence="2" id="KW-1185">Reference proteome</keyword>
<dbReference type="AlphaFoldDB" id="A0A4Z2GEE8"/>
<proteinExistence type="predicted"/>
<evidence type="ECO:0000313" key="2">
    <source>
        <dbReference type="Proteomes" id="UP000314294"/>
    </source>
</evidence>
<comment type="caution">
    <text evidence="1">The sequence shown here is derived from an EMBL/GenBank/DDBJ whole genome shotgun (WGS) entry which is preliminary data.</text>
</comment>
<organism evidence="1 2">
    <name type="scientific">Liparis tanakae</name>
    <name type="common">Tanaka's snailfish</name>
    <dbReference type="NCBI Taxonomy" id="230148"/>
    <lineage>
        <taxon>Eukaryota</taxon>
        <taxon>Metazoa</taxon>
        <taxon>Chordata</taxon>
        <taxon>Craniata</taxon>
        <taxon>Vertebrata</taxon>
        <taxon>Euteleostomi</taxon>
        <taxon>Actinopterygii</taxon>
        <taxon>Neopterygii</taxon>
        <taxon>Teleostei</taxon>
        <taxon>Neoteleostei</taxon>
        <taxon>Acanthomorphata</taxon>
        <taxon>Eupercaria</taxon>
        <taxon>Perciformes</taxon>
        <taxon>Cottioidei</taxon>
        <taxon>Cottales</taxon>
        <taxon>Liparidae</taxon>
        <taxon>Liparis</taxon>
    </lineage>
</organism>
<gene>
    <name evidence="1" type="ORF">EYF80_038733</name>
</gene>
<reference evidence="1 2" key="1">
    <citation type="submission" date="2019-03" db="EMBL/GenBank/DDBJ databases">
        <title>First draft genome of Liparis tanakae, snailfish: a comprehensive survey of snailfish specific genes.</title>
        <authorList>
            <person name="Kim W."/>
            <person name="Song I."/>
            <person name="Jeong J.-H."/>
            <person name="Kim D."/>
            <person name="Kim S."/>
            <person name="Ryu S."/>
            <person name="Song J.Y."/>
            <person name="Lee S.K."/>
        </authorList>
    </citation>
    <scope>NUCLEOTIDE SEQUENCE [LARGE SCALE GENOMIC DNA]</scope>
    <source>
        <tissue evidence="1">Muscle</tissue>
    </source>
</reference>
<accession>A0A4Z2GEE8</accession>
<dbReference type="Proteomes" id="UP000314294">
    <property type="component" value="Unassembled WGS sequence"/>
</dbReference>
<protein>
    <submittedName>
        <fullName evidence="1">Uncharacterized protein</fullName>
    </submittedName>
</protein>
<name>A0A4Z2GEE8_9TELE</name>
<dbReference type="EMBL" id="SRLO01000596">
    <property type="protein sequence ID" value="TNN51052.1"/>
    <property type="molecule type" value="Genomic_DNA"/>
</dbReference>